<evidence type="ECO:0000259" key="5">
    <source>
        <dbReference type="PROSITE" id="PS50893"/>
    </source>
</evidence>
<organism evidence="6 7">
    <name type="scientific">Franzmannia pantelleriensis</name>
    <dbReference type="NCBI Taxonomy" id="48727"/>
    <lineage>
        <taxon>Bacteria</taxon>
        <taxon>Pseudomonadati</taxon>
        <taxon>Pseudomonadota</taxon>
        <taxon>Gammaproteobacteria</taxon>
        <taxon>Oceanospirillales</taxon>
        <taxon>Halomonadaceae</taxon>
        <taxon>Franzmannia</taxon>
    </lineage>
</organism>
<reference evidence="7" key="1">
    <citation type="submission" date="2016-10" db="EMBL/GenBank/DDBJ databases">
        <authorList>
            <person name="Varghese N."/>
            <person name="Submissions S."/>
        </authorList>
    </citation>
    <scope>NUCLEOTIDE SEQUENCE [LARGE SCALE GENOMIC DNA]</scope>
    <source>
        <strain evidence="7">AAP</strain>
    </source>
</reference>
<evidence type="ECO:0000313" key="7">
    <source>
        <dbReference type="Proteomes" id="UP000199107"/>
    </source>
</evidence>
<dbReference type="GO" id="GO:0055085">
    <property type="term" value="P:transmembrane transport"/>
    <property type="evidence" value="ECO:0007669"/>
    <property type="project" value="UniProtKB-ARBA"/>
</dbReference>
<keyword evidence="4 6" id="KW-0067">ATP-binding</keyword>
<evidence type="ECO:0000256" key="3">
    <source>
        <dbReference type="ARBA" id="ARBA00022741"/>
    </source>
</evidence>
<feature type="domain" description="ABC transporter" evidence="5">
    <location>
        <begin position="2"/>
        <end position="205"/>
    </location>
</feature>
<evidence type="ECO:0000256" key="1">
    <source>
        <dbReference type="ARBA" id="ARBA00005417"/>
    </source>
</evidence>
<dbReference type="GO" id="GO:0016887">
    <property type="term" value="F:ATP hydrolysis activity"/>
    <property type="evidence" value="ECO:0007669"/>
    <property type="project" value="InterPro"/>
</dbReference>
<protein>
    <submittedName>
        <fullName evidence="6">Peptide/nickel transport system ATP-binding protein</fullName>
    </submittedName>
</protein>
<keyword evidence="3" id="KW-0547">Nucleotide-binding</keyword>
<dbReference type="STRING" id="48727.SAMN05192555_104122"/>
<keyword evidence="7" id="KW-1185">Reference proteome</keyword>
<dbReference type="EMBL" id="FNGH01000004">
    <property type="protein sequence ID" value="SDL40106.1"/>
    <property type="molecule type" value="Genomic_DNA"/>
</dbReference>
<dbReference type="OrthoDB" id="9784450at2"/>
<dbReference type="SUPFAM" id="SSF52540">
    <property type="entry name" value="P-loop containing nucleoside triphosphate hydrolases"/>
    <property type="match status" value="1"/>
</dbReference>
<evidence type="ECO:0000256" key="4">
    <source>
        <dbReference type="ARBA" id="ARBA00022840"/>
    </source>
</evidence>
<comment type="similarity">
    <text evidence="1">Belongs to the ABC transporter superfamily.</text>
</comment>
<keyword evidence="2" id="KW-0813">Transport</keyword>
<evidence type="ECO:0000313" key="6">
    <source>
        <dbReference type="EMBL" id="SDL40106.1"/>
    </source>
</evidence>
<dbReference type="PANTHER" id="PTHR43776:SF7">
    <property type="entry name" value="D,D-DIPEPTIDE TRANSPORT ATP-BINDING PROTEIN DDPF-RELATED"/>
    <property type="match status" value="1"/>
</dbReference>
<gene>
    <name evidence="6" type="ORF">SAMN05192555_104122</name>
</gene>
<dbReference type="InterPro" id="IPR027417">
    <property type="entry name" value="P-loop_NTPase"/>
</dbReference>
<dbReference type="SMART" id="SM00382">
    <property type="entry name" value="AAA"/>
    <property type="match status" value="1"/>
</dbReference>
<dbReference type="GO" id="GO:0005524">
    <property type="term" value="F:ATP binding"/>
    <property type="evidence" value="ECO:0007669"/>
    <property type="project" value="UniProtKB-KW"/>
</dbReference>
<dbReference type="Gene3D" id="3.40.50.300">
    <property type="entry name" value="P-loop containing nucleotide triphosphate hydrolases"/>
    <property type="match status" value="1"/>
</dbReference>
<evidence type="ECO:0000256" key="2">
    <source>
        <dbReference type="ARBA" id="ARBA00022448"/>
    </source>
</evidence>
<dbReference type="Pfam" id="PF00005">
    <property type="entry name" value="ABC_tran"/>
    <property type="match status" value="1"/>
</dbReference>
<dbReference type="RefSeq" id="WP_089657705.1">
    <property type="nucleotide sequence ID" value="NZ_FNGH01000004.1"/>
</dbReference>
<name>A0A1G9JS61_9GAMM</name>
<dbReference type="InterPro" id="IPR003593">
    <property type="entry name" value="AAA+_ATPase"/>
</dbReference>
<dbReference type="AlphaFoldDB" id="A0A1G9JS61"/>
<dbReference type="PANTHER" id="PTHR43776">
    <property type="entry name" value="TRANSPORT ATP-BINDING PROTEIN"/>
    <property type="match status" value="1"/>
</dbReference>
<accession>A0A1G9JS61</accession>
<dbReference type="Proteomes" id="UP000199107">
    <property type="component" value="Unassembled WGS sequence"/>
</dbReference>
<dbReference type="InterPro" id="IPR017871">
    <property type="entry name" value="ABC_transporter-like_CS"/>
</dbReference>
<dbReference type="PROSITE" id="PS00211">
    <property type="entry name" value="ABC_TRANSPORTER_1"/>
    <property type="match status" value="1"/>
</dbReference>
<dbReference type="InterPro" id="IPR050319">
    <property type="entry name" value="ABC_transp_ATP-bind"/>
</dbReference>
<dbReference type="PROSITE" id="PS50893">
    <property type="entry name" value="ABC_TRANSPORTER_2"/>
    <property type="match status" value="1"/>
</dbReference>
<sequence>MLEAHDITLGYRPGVSVLRGVSLQLAAGEWLGLSGASGSGKSTLGRALAGHHTLRSGSLQLDGAPLPRHGLHPVQWLPQVPELAVNPRWRIGRILAEAWTPDAALRQRFGIGDDWLERYPHELSGGELQRVAVLRSLAPGVRYLIADEISSMLDAITQAELWQTLAEVAEQRDLGVLVIGHDRALLKRLCQRRLWLENGQLCAEA</sequence>
<proteinExistence type="inferred from homology"/>
<dbReference type="InterPro" id="IPR003439">
    <property type="entry name" value="ABC_transporter-like_ATP-bd"/>
</dbReference>